<keyword evidence="6" id="KW-1185">Reference proteome</keyword>
<keyword evidence="2" id="KW-0285">Flavoprotein</keyword>
<dbReference type="AlphaFoldDB" id="A0A975YIG1"/>
<gene>
    <name evidence="5" type="ORF">KO353_10695</name>
</gene>
<dbReference type="InterPro" id="IPR008254">
    <property type="entry name" value="Flavodoxin/NO_synth"/>
</dbReference>
<dbReference type="InterPro" id="IPR005025">
    <property type="entry name" value="FMN_Rdtase-like_dom"/>
</dbReference>
<dbReference type="RefSeq" id="WP_218284677.1">
    <property type="nucleotide sequence ID" value="NZ_CP076448.1"/>
</dbReference>
<dbReference type="GO" id="GO:0016020">
    <property type="term" value="C:membrane"/>
    <property type="evidence" value="ECO:0007669"/>
    <property type="project" value="TreeGrafter"/>
</dbReference>
<dbReference type="PANTHER" id="PTHR30546">
    <property type="entry name" value="FLAVODOXIN-RELATED PROTEIN WRBA-RELATED"/>
    <property type="match status" value="1"/>
</dbReference>
<dbReference type="PROSITE" id="PS00201">
    <property type="entry name" value="FLAVODOXIN"/>
    <property type="match status" value="1"/>
</dbReference>
<dbReference type="GO" id="GO:0009055">
    <property type="term" value="F:electron transfer activity"/>
    <property type="evidence" value="ECO:0007669"/>
    <property type="project" value="InterPro"/>
</dbReference>
<dbReference type="PANTHER" id="PTHR30546:SF23">
    <property type="entry name" value="FLAVOPROTEIN-LIKE PROTEIN YCP4-RELATED"/>
    <property type="match status" value="1"/>
</dbReference>
<dbReference type="EMBL" id="CP076448">
    <property type="protein sequence ID" value="QXM23770.1"/>
    <property type="molecule type" value="Genomic_DNA"/>
</dbReference>
<keyword evidence="3" id="KW-0288">FMN</keyword>
<evidence type="ECO:0000256" key="3">
    <source>
        <dbReference type="ARBA" id="ARBA00022643"/>
    </source>
</evidence>
<proteinExistence type="predicted"/>
<name>A0A975YIG1_9PROT</name>
<feature type="domain" description="Flavodoxin-like" evidence="4">
    <location>
        <begin position="4"/>
        <end position="184"/>
    </location>
</feature>
<dbReference type="Pfam" id="PF03358">
    <property type="entry name" value="FMN_red"/>
    <property type="match status" value="1"/>
</dbReference>
<evidence type="ECO:0000313" key="6">
    <source>
        <dbReference type="Proteomes" id="UP000694001"/>
    </source>
</evidence>
<reference evidence="5" key="1">
    <citation type="submission" date="2021-06" db="EMBL/GenBank/DDBJ databases">
        <title>Elioraea tepida, sp. nov., a moderately thermophilic aerobic anoxygenic phototrophic bacterium isolated from an alkaline siliceous hot spring mat community in Yellowstone National Park, WY, USA.</title>
        <authorList>
            <person name="Saini M.K."/>
            <person name="Yoshida S."/>
            <person name="Sebastian A."/>
            <person name="Hirose S."/>
            <person name="Hara E."/>
            <person name="Tamaki H."/>
            <person name="Soulier N.T."/>
            <person name="Albert I."/>
            <person name="Hanada S."/>
            <person name="Bryant D.A."/>
            <person name="Tank M."/>
        </authorList>
    </citation>
    <scope>NUCLEOTIDE SEQUENCE</scope>
    <source>
        <strain evidence="5">MS-P2</strain>
    </source>
</reference>
<dbReference type="PROSITE" id="PS50902">
    <property type="entry name" value="FLAVODOXIN_LIKE"/>
    <property type="match status" value="1"/>
</dbReference>
<dbReference type="KEGG" id="elio:KO353_10695"/>
<dbReference type="InterPro" id="IPR001226">
    <property type="entry name" value="Flavodoxin_CS"/>
</dbReference>
<accession>A0A975YIG1</accession>
<protein>
    <submittedName>
        <fullName evidence="5">Flavodoxin family protein</fullName>
    </submittedName>
</protein>
<sequence>MASIAIVFHSGYGHTAAVAESVRAGAAAVPGATVSLIRIQNDGTITDAEWATLDTADAIVFGAPTYMGSASGPFKTFADATSKVWMRGGWKDKFAAGFTNSGSWAGDKQVTLIQMVTLAAQHGMLWIPLGMMPGFNSSKGSPADLNRTGHFLGLGTQANADEGADVTPPASDHETAKAFGRRIAEITVKHRG</sequence>
<evidence type="ECO:0000259" key="4">
    <source>
        <dbReference type="PROSITE" id="PS50902"/>
    </source>
</evidence>
<dbReference type="Proteomes" id="UP000694001">
    <property type="component" value="Chromosome"/>
</dbReference>
<organism evidence="5 6">
    <name type="scientific">Elioraea tepida</name>
    <dbReference type="NCBI Taxonomy" id="2843330"/>
    <lineage>
        <taxon>Bacteria</taxon>
        <taxon>Pseudomonadati</taxon>
        <taxon>Pseudomonadota</taxon>
        <taxon>Alphaproteobacteria</taxon>
        <taxon>Acetobacterales</taxon>
        <taxon>Elioraeaceae</taxon>
        <taxon>Elioraea</taxon>
    </lineage>
</organism>
<comment type="cofactor">
    <cofactor evidence="1">
        <name>FMN</name>
        <dbReference type="ChEBI" id="CHEBI:58210"/>
    </cofactor>
</comment>
<dbReference type="GO" id="GO:0010181">
    <property type="term" value="F:FMN binding"/>
    <property type="evidence" value="ECO:0007669"/>
    <property type="project" value="InterPro"/>
</dbReference>
<dbReference type="GO" id="GO:0003955">
    <property type="term" value="F:NAD(P)H dehydrogenase (quinone) activity"/>
    <property type="evidence" value="ECO:0007669"/>
    <property type="project" value="TreeGrafter"/>
</dbReference>
<evidence type="ECO:0000256" key="2">
    <source>
        <dbReference type="ARBA" id="ARBA00022630"/>
    </source>
</evidence>
<evidence type="ECO:0000256" key="1">
    <source>
        <dbReference type="ARBA" id="ARBA00001917"/>
    </source>
</evidence>
<evidence type="ECO:0000313" key="5">
    <source>
        <dbReference type="EMBL" id="QXM23770.1"/>
    </source>
</evidence>